<sequence length="280" mass="30086">MYIRTDQIAVDLKQNGQKTPSLPILLVFSLVIAAAHGGGIAIYWGQNGNEGTLTETCATGKYTHVNIAFLNKFSGGQTPELNLAGHCNPATGNCRVVSTAVESCQSRGIKVILSIGGGIGNYSLTSESDAKTVAEREIIQQASRRRRFGWRRFRHRARLDPSLRRPRSISIAIQRTGEKSLHHRSSTVSVSGSAFGRRHRNGSFRRRLGSVLQQPAVPVQFGECLEVIGVVGEVGFVCGGREVVHGASGGASGSRKWVYSAGGFGFGGASGYNEVGEVWW</sequence>
<dbReference type="PANTHER" id="PTHR45708">
    <property type="entry name" value="ENDOCHITINASE"/>
    <property type="match status" value="1"/>
</dbReference>
<protein>
    <recommendedName>
        <fullName evidence="2">chitinase</fullName>
        <ecNumber evidence="2">3.2.1.14</ecNumber>
    </recommendedName>
</protein>
<keyword evidence="6" id="KW-0326">Glycosidase</keyword>
<keyword evidence="3" id="KW-0378">Hydrolase</keyword>
<keyword evidence="5" id="KW-0119">Carbohydrate metabolism</keyword>
<proteinExistence type="predicted"/>
<reference evidence="10" key="1">
    <citation type="journal article" date="2023" name="Plant J.">
        <title>Genome sequences and population genomics provide insights into the demographic history, inbreeding, and mutation load of two 'living fossil' tree species of Dipteronia.</title>
        <authorList>
            <person name="Feng Y."/>
            <person name="Comes H.P."/>
            <person name="Chen J."/>
            <person name="Zhu S."/>
            <person name="Lu R."/>
            <person name="Zhang X."/>
            <person name="Li P."/>
            <person name="Qiu J."/>
            <person name="Olsen K.M."/>
            <person name="Qiu Y."/>
        </authorList>
    </citation>
    <scope>NUCLEOTIDE SEQUENCE</scope>
    <source>
        <strain evidence="10">NBL</strain>
    </source>
</reference>
<evidence type="ECO:0000256" key="2">
    <source>
        <dbReference type="ARBA" id="ARBA00012729"/>
    </source>
</evidence>
<evidence type="ECO:0000256" key="1">
    <source>
        <dbReference type="ARBA" id="ARBA00000822"/>
    </source>
</evidence>
<keyword evidence="8" id="KW-0472">Membrane</keyword>
<keyword evidence="11" id="KW-1185">Reference proteome</keyword>
<evidence type="ECO:0000256" key="3">
    <source>
        <dbReference type="ARBA" id="ARBA00022801"/>
    </source>
</evidence>
<dbReference type="GO" id="GO:0000272">
    <property type="term" value="P:polysaccharide catabolic process"/>
    <property type="evidence" value="ECO:0007669"/>
    <property type="project" value="UniProtKB-KW"/>
</dbReference>
<comment type="caution">
    <text evidence="10">The sequence shown here is derived from an EMBL/GenBank/DDBJ whole genome shotgun (WGS) entry which is preliminary data.</text>
</comment>
<dbReference type="SUPFAM" id="SSF51445">
    <property type="entry name" value="(Trans)glycosidases"/>
    <property type="match status" value="1"/>
</dbReference>
<dbReference type="InterPro" id="IPR017853">
    <property type="entry name" value="GH"/>
</dbReference>
<dbReference type="PANTHER" id="PTHR45708:SF21">
    <property type="entry name" value="ACIDIC ENDOCHITINASE"/>
    <property type="match status" value="1"/>
</dbReference>
<dbReference type="GO" id="GO:0006032">
    <property type="term" value="P:chitin catabolic process"/>
    <property type="evidence" value="ECO:0007669"/>
    <property type="project" value="UniProtKB-KW"/>
</dbReference>
<comment type="catalytic activity">
    <reaction evidence="1">
        <text>Random endo-hydrolysis of N-acetyl-beta-D-glucosaminide (1-&gt;4)-beta-linkages in chitin and chitodextrins.</text>
        <dbReference type="EC" id="3.2.1.14"/>
    </reaction>
</comment>
<dbReference type="Proteomes" id="UP001281410">
    <property type="component" value="Unassembled WGS sequence"/>
</dbReference>
<dbReference type="GO" id="GO:0008843">
    <property type="term" value="F:endochitinase activity"/>
    <property type="evidence" value="ECO:0007669"/>
    <property type="project" value="UniProtKB-EC"/>
</dbReference>
<feature type="transmembrane region" description="Helical" evidence="8">
    <location>
        <begin position="21"/>
        <end position="44"/>
    </location>
</feature>
<dbReference type="PROSITE" id="PS51910">
    <property type="entry name" value="GH18_2"/>
    <property type="match status" value="1"/>
</dbReference>
<name>A0AAE0ALS3_9ROSI</name>
<keyword evidence="7" id="KW-0624">Polysaccharide degradation</keyword>
<keyword evidence="8" id="KW-1133">Transmembrane helix</keyword>
<evidence type="ECO:0000256" key="7">
    <source>
        <dbReference type="ARBA" id="ARBA00023326"/>
    </source>
</evidence>
<dbReference type="EMBL" id="JANJYJ010000004">
    <property type="protein sequence ID" value="KAK3219837.1"/>
    <property type="molecule type" value="Genomic_DNA"/>
</dbReference>
<feature type="domain" description="GH18" evidence="9">
    <location>
        <begin position="38"/>
        <end position="137"/>
    </location>
</feature>
<keyword evidence="4" id="KW-0146">Chitin degradation</keyword>
<evidence type="ECO:0000256" key="6">
    <source>
        <dbReference type="ARBA" id="ARBA00023295"/>
    </source>
</evidence>
<dbReference type="InterPro" id="IPR050542">
    <property type="entry name" value="Glycosyl_Hydrlase18_Chitinase"/>
</dbReference>
<accession>A0AAE0ALS3</accession>
<evidence type="ECO:0000313" key="11">
    <source>
        <dbReference type="Proteomes" id="UP001281410"/>
    </source>
</evidence>
<dbReference type="AlphaFoldDB" id="A0AAE0ALS3"/>
<dbReference type="Gene3D" id="3.20.20.80">
    <property type="entry name" value="Glycosidases"/>
    <property type="match status" value="1"/>
</dbReference>
<dbReference type="EC" id="3.2.1.14" evidence="2"/>
<dbReference type="InterPro" id="IPR001223">
    <property type="entry name" value="Glyco_hydro18_cat"/>
</dbReference>
<evidence type="ECO:0000259" key="9">
    <source>
        <dbReference type="PROSITE" id="PS51910"/>
    </source>
</evidence>
<evidence type="ECO:0000313" key="10">
    <source>
        <dbReference type="EMBL" id="KAK3219837.1"/>
    </source>
</evidence>
<gene>
    <name evidence="10" type="ORF">Dsin_013807</name>
</gene>
<keyword evidence="8" id="KW-0812">Transmembrane</keyword>
<organism evidence="10 11">
    <name type="scientific">Dipteronia sinensis</name>
    <dbReference type="NCBI Taxonomy" id="43782"/>
    <lineage>
        <taxon>Eukaryota</taxon>
        <taxon>Viridiplantae</taxon>
        <taxon>Streptophyta</taxon>
        <taxon>Embryophyta</taxon>
        <taxon>Tracheophyta</taxon>
        <taxon>Spermatophyta</taxon>
        <taxon>Magnoliopsida</taxon>
        <taxon>eudicotyledons</taxon>
        <taxon>Gunneridae</taxon>
        <taxon>Pentapetalae</taxon>
        <taxon>rosids</taxon>
        <taxon>malvids</taxon>
        <taxon>Sapindales</taxon>
        <taxon>Sapindaceae</taxon>
        <taxon>Hippocastanoideae</taxon>
        <taxon>Acereae</taxon>
        <taxon>Dipteronia</taxon>
    </lineage>
</organism>
<evidence type="ECO:0000256" key="5">
    <source>
        <dbReference type="ARBA" id="ARBA00023277"/>
    </source>
</evidence>
<evidence type="ECO:0000256" key="8">
    <source>
        <dbReference type="SAM" id="Phobius"/>
    </source>
</evidence>
<dbReference type="GO" id="GO:0005576">
    <property type="term" value="C:extracellular region"/>
    <property type="evidence" value="ECO:0007669"/>
    <property type="project" value="TreeGrafter"/>
</dbReference>
<evidence type="ECO:0000256" key="4">
    <source>
        <dbReference type="ARBA" id="ARBA00023024"/>
    </source>
</evidence>